<keyword evidence="1" id="KW-0732">Signal</keyword>
<dbReference type="WBParaSite" id="Hba_01043">
    <property type="protein sequence ID" value="Hba_01043"/>
    <property type="gene ID" value="Hba_01043"/>
</dbReference>
<proteinExistence type="predicted"/>
<evidence type="ECO:0000256" key="1">
    <source>
        <dbReference type="SAM" id="SignalP"/>
    </source>
</evidence>
<protein>
    <submittedName>
        <fullName evidence="3">Secreted protein</fullName>
    </submittedName>
</protein>
<dbReference type="Proteomes" id="UP000095283">
    <property type="component" value="Unplaced"/>
</dbReference>
<organism evidence="2 3">
    <name type="scientific">Heterorhabditis bacteriophora</name>
    <name type="common">Entomopathogenic nematode worm</name>
    <dbReference type="NCBI Taxonomy" id="37862"/>
    <lineage>
        <taxon>Eukaryota</taxon>
        <taxon>Metazoa</taxon>
        <taxon>Ecdysozoa</taxon>
        <taxon>Nematoda</taxon>
        <taxon>Chromadorea</taxon>
        <taxon>Rhabditida</taxon>
        <taxon>Rhabditina</taxon>
        <taxon>Rhabditomorpha</taxon>
        <taxon>Strongyloidea</taxon>
        <taxon>Heterorhabditidae</taxon>
        <taxon>Heterorhabditis</taxon>
    </lineage>
</organism>
<reference evidence="3" key="1">
    <citation type="submission" date="2016-11" db="UniProtKB">
        <authorList>
            <consortium name="WormBaseParasite"/>
        </authorList>
    </citation>
    <scope>IDENTIFICATION</scope>
</reference>
<keyword evidence="2" id="KW-1185">Reference proteome</keyword>
<evidence type="ECO:0000313" key="3">
    <source>
        <dbReference type="WBParaSite" id="Hba_01043"/>
    </source>
</evidence>
<sequence length="74" mass="8516">MPTDRFTIRNFRWNNTAVVLCALILALIHPNHSCQLGFLNIICDENSSANPSHCYVEYDVALLFSRLQRSICFK</sequence>
<feature type="signal peptide" evidence="1">
    <location>
        <begin position="1"/>
        <end position="33"/>
    </location>
</feature>
<dbReference type="AlphaFoldDB" id="A0A1I7W8T7"/>
<evidence type="ECO:0000313" key="2">
    <source>
        <dbReference type="Proteomes" id="UP000095283"/>
    </source>
</evidence>
<feature type="chain" id="PRO_5009310516" evidence="1">
    <location>
        <begin position="34"/>
        <end position="74"/>
    </location>
</feature>
<accession>A0A1I7W8T7</accession>
<name>A0A1I7W8T7_HETBA</name>